<comment type="caution">
    <text evidence="1">The sequence shown here is derived from an EMBL/GenBank/DDBJ whole genome shotgun (WGS) entry which is preliminary data.</text>
</comment>
<accession>A0A1F5Z6B0</accession>
<dbReference type="STRING" id="1798377.A2872_03265"/>
<gene>
    <name evidence="1" type="ORF">A2872_03265</name>
</gene>
<sequence>MIKNTPLTKADVRKVVEEVLEEKLDQKLDEKLREKLEPVMVLLNTVLKEIQDFREESAIFRSLHSRVLDLEDIHPNNTHSFA</sequence>
<protein>
    <submittedName>
        <fullName evidence="1">Uncharacterized protein</fullName>
    </submittedName>
</protein>
<evidence type="ECO:0000313" key="2">
    <source>
        <dbReference type="Proteomes" id="UP000178681"/>
    </source>
</evidence>
<dbReference type="Proteomes" id="UP000178681">
    <property type="component" value="Unassembled WGS sequence"/>
</dbReference>
<dbReference type="AlphaFoldDB" id="A0A1F5Z6B0"/>
<name>A0A1F5Z6B0_9BACT</name>
<dbReference type="EMBL" id="MFJG01000001">
    <property type="protein sequence ID" value="OGG07834.1"/>
    <property type="molecule type" value="Genomic_DNA"/>
</dbReference>
<evidence type="ECO:0000313" key="1">
    <source>
        <dbReference type="EMBL" id="OGG07834.1"/>
    </source>
</evidence>
<proteinExistence type="predicted"/>
<organism evidence="1 2">
    <name type="scientific">Candidatus Gottesmanbacteria bacterium RIFCSPHIGHO2_01_FULL_42_12</name>
    <dbReference type="NCBI Taxonomy" id="1798377"/>
    <lineage>
        <taxon>Bacteria</taxon>
        <taxon>Candidatus Gottesmaniibacteriota</taxon>
    </lineage>
</organism>
<reference evidence="1 2" key="1">
    <citation type="journal article" date="2016" name="Nat. Commun.">
        <title>Thousands of microbial genomes shed light on interconnected biogeochemical processes in an aquifer system.</title>
        <authorList>
            <person name="Anantharaman K."/>
            <person name="Brown C.T."/>
            <person name="Hug L.A."/>
            <person name="Sharon I."/>
            <person name="Castelle C.J."/>
            <person name="Probst A.J."/>
            <person name="Thomas B.C."/>
            <person name="Singh A."/>
            <person name="Wilkins M.J."/>
            <person name="Karaoz U."/>
            <person name="Brodie E.L."/>
            <person name="Williams K.H."/>
            <person name="Hubbard S.S."/>
            <person name="Banfield J.F."/>
        </authorList>
    </citation>
    <scope>NUCLEOTIDE SEQUENCE [LARGE SCALE GENOMIC DNA]</scope>
</reference>